<dbReference type="InterPro" id="IPR020103">
    <property type="entry name" value="PsdUridine_synth_cat_dom_sf"/>
</dbReference>
<dbReference type="Gene3D" id="3.30.2350.10">
    <property type="entry name" value="Pseudouridine synthase"/>
    <property type="match status" value="1"/>
</dbReference>
<name>A0ABT7HIP7_9FUSO</name>
<dbReference type="CDD" id="cd00165">
    <property type="entry name" value="S4"/>
    <property type="match status" value="1"/>
</dbReference>
<evidence type="ECO:0000256" key="2">
    <source>
        <dbReference type="ARBA" id="ARBA00023235"/>
    </source>
</evidence>
<dbReference type="InterPro" id="IPR006225">
    <property type="entry name" value="PsdUridine_synth_RluC/D"/>
</dbReference>
<dbReference type="Pfam" id="PF00849">
    <property type="entry name" value="PseudoU_synth_2"/>
    <property type="match status" value="1"/>
</dbReference>
<dbReference type="InterPro" id="IPR050188">
    <property type="entry name" value="RluA_PseudoU_synthase"/>
</dbReference>
<keyword evidence="7" id="KW-1185">Reference proteome</keyword>
<accession>A0ABT7HIP7</accession>
<protein>
    <recommendedName>
        <fullName evidence="4">Pseudouridine synthase</fullName>
        <ecNumber evidence="4">5.4.99.-</ecNumber>
    </recommendedName>
</protein>
<evidence type="ECO:0000313" key="6">
    <source>
        <dbReference type="EMBL" id="MDK9580387.1"/>
    </source>
</evidence>
<evidence type="ECO:0000259" key="5">
    <source>
        <dbReference type="Pfam" id="PF00849"/>
    </source>
</evidence>
<dbReference type="NCBIfam" id="TIGR00005">
    <property type="entry name" value="rluA_subfam"/>
    <property type="match status" value="1"/>
</dbReference>
<evidence type="ECO:0000313" key="7">
    <source>
        <dbReference type="Proteomes" id="UP001225134"/>
    </source>
</evidence>
<feature type="domain" description="Pseudouridine synthase RsuA/RluA-like" evidence="5">
    <location>
        <begin position="81"/>
        <end position="231"/>
    </location>
</feature>
<dbReference type="EMBL" id="JASSPP010000003">
    <property type="protein sequence ID" value="MDK9580387.1"/>
    <property type="molecule type" value="Genomic_DNA"/>
</dbReference>
<proteinExistence type="inferred from homology"/>
<comment type="function">
    <text evidence="4">Responsible for synthesis of pseudouridine from uracil.</text>
</comment>
<comment type="catalytic activity">
    <reaction evidence="4">
        <text>a uridine in RNA = a pseudouridine in RNA</text>
        <dbReference type="Rhea" id="RHEA:48348"/>
        <dbReference type="Rhea" id="RHEA-COMP:12068"/>
        <dbReference type="Rhea" id="RHEA-COMP:12069"/>
        <dbReference type="ChEBI" id="CHEBI:65314"/>
        <dbReference type="ChEBI" id="CHEBI:65315"/>
    </reaction>
</comment>
<dbReference type="RefSeq" id="WP_066728626.1">
    <property type="nucleotide sequence ID" value="NZ_CAMYCH010000001.1"/>
</dbReference>
<dbReference type="InterPro" id="IPR036986">
    <property type="entry name" value="S4_RNA-bd_sf"/>
</dbReference>
<dbReference type="PROSITE" id="PS50889">
    <property type="entry name" value="S4"/>
    <property type="match status" value="1"/>
</dbReference>
<dbReference type="SUPFAM" id="SSF55174">
    <property type="entry name" value="Alpha-L RNA-binding motif"/>
    <property type="match status" value="1"/>
</dbReference>
<dbReference type="PANTHER" id="PTHR21600">
    <property type="entry name" value="MITOCHONDRIAL RNA PSEUDOURIDINE SYNTHASE"/>
    <property type="match status" value="1"/>
</dbReference>
<evidence type="ECO:0000256" key="4">
    <source>
        <dbReference type="RuleBase" id="RU362028"/>
    </source>
</evidence>
<dbReference type="EC" id="5.4.99.-" evidence="4"/>
<evidence type="ECO:0000256" key="1">
    <source>
        <dbReference type="ARBA" id="ARBA00010876"/>
    </source>
</evidence>
<dbReference type="Proteomes" id="UP001225134">
    <property type="component" value="Unassembled WGS sequence"/>
</dbReference>
<comment type="similarity">
    <text evidence="1 4">Belongs to the pseudouridine synthase RluA family.</text>
</comment>
<comment type="caution">
    <text evidence="6">The sequence shown here is derived from an EMBL/GenBank/DDBJ whole genome shotgun (WGS) entry which is preliminary data.</text>
</comment>
<gene>
    <name evidence="6" type="ORF">QQA45_02500</name>
</gene>
<dbReference type="InterPro" id="IPR006145">
    <property type="entry name" value="PsdUridine_synth_RsuA/RluA"/>
</dbReference>
<evidence type="ECO:0000256" key="3">
    <source>
        <dbReference type="PROSITE-ProRule" id="PRU00182"/>
    </source>
</evidence>
<organism evidence="6 7">
    <name type="scientific">Sneathia sanguinegens</name>
    <dbReference type="NCBI Taxonomy" id="40543"/>
    <lineage>
        <taxon>Bacteria</taxon>
        <taxon>Fusobacteriati</taxon>
        <taxon>Fusobacteriota</taxon>
        <taxon>Fusobacteriia</taxon>
        <taxon>Fusobacteriales</taxon>
        <taxon>Leptotrichiaceae</taxon>
        <taxon>Sneathia</taxon>
    </lineage>
</organism>
<reference evidence="6 7" key="1">
    <citation type="submission" date="2023-06" db="EMBL/GenBank/DDBJ databases">
        <title>Antibody response to the Sneathia vaginalis cytopathogenic toxin A during pregnancy.</title>
        <authorList>
            <person name="Mccoy Z.T."/>
            <person name="Serrano M.G."/>
            <person name="Spaine K."/>
            <person name="Edwards D.J."/>
            <person name="Buck G.A."/>
            <person name="Jefferson K."/>
        </authorList>
    </citation>
    <scope>NUCLEOTIDE SEQUENCE [LARGE SCALE GENOMIC DNA]</scope>
    <source>
        <strain evidence="6 7">CCUG 42621</strain>
    </source>
</reference>
<dbReference type="SUPFAM" id="SSF55120">
    <property type="entry name" value="Pseudouridine synthase"/>
    <property type="match status" value="1"/>
</dbReference>
<sequence length="293" mass="34225">MTYVVSEKYVNVRIDKALSEIFNISRNKLLTHAEIYVNDNKVKMSYKLALNDKVDFEIKEVSYNLEAKDIYIEIIYEDEYLAIINKPYNMVIHPCDSYVGDTLINAIKYRIKKLSDLDPLRPGIVHRIDKNTSGLLIIAKTNEAHEKLVKMFKNHEIHKTYLAILKGKFTHEKRVESYIGRSERNRKIFSSNCKNGKLAISTFYPLAITDKYSLVKVNIETGRTHQIRVHAKELGHPILGDHVYGRNDKCERQQLHSYKLEFVHPFLNIKQEFIAKIPKDMEENIEKLKLNNS</sequence>
<dbReference type="PANTHER" id="PTHR21600:SF44">
    <property type="entry name" value="RIBOSOMAL LARGE SUBUNIT PSEUDOURIDINE SYNTHASE D"/>
    <property type="match status" value="1"/>
</dbReference>
<keyword evidence="2 4" id="KW-0413">Isomerase</keyword>
<dbReference type="GO" id="GO:0016853">
    <property type="term" value="F:isomerase activity"/>
    <property type="evidence" value="ECO:0007669"/>
    <property type="project" value="UniProtKB-KW"/>
</dbReference>
<dbReference type="PROSITE" id="PS01129">
    <property type="entry name" value="PSI_RLU"/>
    <property type="match status" value="1"/>
</dbReference>
<keyword evidence="3" id="KW-0694">RNA-binding</keyword>
<dbReference type="CDD" id="cd02869">
    <property type="entry name" value="PseudoU_synth_RluA_like"/>
    <property type="match status" value="1"/>
</dbReference>
<dbReference type="Gene3D" id="3.10.290.10">
    <property type="entry name" value="RNA-binding S4 domain"/>
    <property type="match status" value="1"/>
</dbReference>
<dbReference type="InterPro" id="IPR006224">
    <property type="entry name" value="PsdUridine_synth_RluA-like_CS"/>
</dbReference>